<protein>
    <submittedName>
        <fullName evidence="1">Competence protein ComK</fullName>
    </submittedName>
</protein>
<keyword evidence="2" id="KW-1185">Reference proteome</keyword>
<accession>A0ABW2NM19</accession>
<reference evidence="2" key="1">
    <citation type="journal article" date="2019" name="Int. J. Syst. Evol. Microbiol.">
        <title>The Global Catalogue of Microorganisms (GCM) 10K type strain sequencing project: providing services to taxonomists for standard genome sequencing and annotation.</title>
        <authorList>
            <consortium name="The Broad Institute Genomics Platform"/>
            <consortium name="The Broad Institute Genome Sequencing Center for Infectious Disease"/>
            <person name="Wu L."/>
            <person name="Ma J."/>
        </authorList>
    </citation>
    <scope>NUCLEOTIDE SEQUENCE [LARGE SCALE GENOMIC DNA]</scope>
    <source>
        <strain evidence="2">NBRC 106396</strain>
    </source>
</reference>
<dbReference type="Proteomes" id="UP001596549">
    <property type="component" value="Unassembled WGS sequence"/>
</dbReference>
<comment type="caution">
    <text evidence="1">The sequence shown here is derived from an EMBL/GenBank/DDBJ whole genome shotgun (WGS) entry which is preliminary data.</text>
</comment>
<evidence type="ECO:0000313" key="1">
    <source>
        <dbReference type="EMBL" id="MFC7370349.1"/>
    </source>
</evidence>
<dbReference type="EMBL" id="JBHTCP010000002">
    <property type="protein sequence ID" value="MFC7370349.1"/>
    <property type="molecule type" value="Genomic_DNA"/>
</dbReference>
<dbReference type="InterPro" id="IPR010461">
    <property type="entry name" value="ComK"/>
</dbReference>
<dbReference type="RefSeq" id="WP_379745437.1">
    <property type="nucleotide sequence ID" value="NZ_JBHTCP010000002.1"/>
</dbReference>
<sequence length="169" mass="19542">MEELQFVSEYEISKATIMILPYLNKYGFLYSEVRELGRTVFVEMSPMAIIKDNCLHYGSTYQGRIDAVRQQIGNRSLTPVLISEIYGLCFFPLESPSSIHCIWVSQPHVKAVKAINTKKSTMIFRNKTSIIVPQSRPALLSKIQKTAQIRCELMLRFKELEIDLSWRTF</sequence>
<dbReference type="Pfam" id="PF06338">
    <property type="entry name" value="ComK"/>
    <property type="match status" value="1"/>
</dbReference>
<proteinExistence type="predicted"/>
<organism evidence="1 2">
    <name type="scientific">Fictibacillus iocasae</name>
    <dbReference type="NCBI Taxonomy" id="2715437"/>
    <lineage>
        <taxon>Bacteria</taxon>
        <taxon>Bacillati</taxon>
        <taxon>Bacillota</taxon>
        <taxon>Bacilli</taxon>
        <taxon>Bacillales</taxon>
        <taxon>Fictibacillaceae</taxon>
        <taxon>Fictibacillus</taxon>
    </lineage>
</organism>
<gene>
    <name evidence="1" type="ORF">ACFQPF_01475</name>
</gene>
<evidence type="ECO:0000313" key="2">
    <source>
        <dbReference type="Proteomes" id="UP001596549"/>
    </source>
</evidence>
<name>A0ABW2NM19_9BACL</name>